<dbReference type="Proteomes" id="UP001519460">
    <property type="component" value="Unassembled WGS sequence"/>
</dbReference>
<evidence type="ECO:0000313" key="2">
    <source>
        <dbReference type="Proteomes" id="UP001519460"/>
    </source>
</evidence>
<dbReference type="AlphaFoldDB" id="A0ABD0JD26"/>
<comment type="caution">
    <text evidence="1">The sequence shown here is derived from an EMBL/GenBank/DDBJ whole genome shotgun (WGS) entry which is preliminary data.</text>
</comment>
<protein>
    <submittedName>
        <fullName evidence="1">Uncharacterized protein</fullName>
    </submittedName>
</protein>
<reference evidence="1 2" key="1">
    <citation type="journal article" date="2023" name="Sci. Data">
        <title>Genome assembly of the Korean intertidal mud-creeper Batillaria attramentaria.</title>
        <authorList>
            <person name="Patra A.K."/>
            <person name="Ho P.T."/>
            <person name="Jun S."/>
            <person name="Lee S.J."/>
            <person name="Kim Y."/>
            <person name="Won Y.J."/>
        </authorList>
    </citation>
    <scope>NUCLEOTIDE SEQUENCE [LARGE SCALE GENOMIC DNA]</scope>
    <source>
        <strain evidence="1">Wonlab-2016</strain>
    </source>
</reference>
<organism evidence="1 2">
    <name type="scientific">Batillaria attramentaria</name>
    <dbReference type="NCBI Taxonomy" id="370345"/>
    <lineage>
        <taxon>Eukaryota</taxon>
        <taxon>Metazoa</taxon>
        <taxon>Spiralia</taxon>
        <taxon>Lophotrochozoa</taxon>
        <taxon>Mollusca</taxon>
        <taxon>Gastropoda</taxon>
        <taxon>Caenogastropoda</taxon>
        <taxon>Sorbeoconcha</taxon>
        <taxon>Cerithioidea</taxon>
        <taxon>Batillariidae</taxon>
        <taxon>Batillaria</taxon>
    </lineage>
</organism>
<proteinExistence type="predicted"/>
<sequence length="89" mass="9602">MLGAISAVSVWTTQTGFWAKVNFKKKKLRAGQVQWITKLCQVPVPQNAAAASAVRFPASELCNLEYTSERGAAMTRILTTSGMLGENGL</sequence>
<name>A0ABD0JD26_9CAEN</name>
<gene>
    <name evidence="1" type="ORF">BaRGS_00036443</name>
</gene>
<keyword evidence="2" id="KW-1185">Reference proteome</keyword>
<accession>A0ABD0JD26</accession>
<evidence type="ECO:0000313" key="1">
    <source>
        <dbReference type="EMBL" id="KAK7469537.1"/>
    </source>
</evidence>
<dbReference type="EMBL" id="JACVVK020000513">
    <property type="protein sequence ID" value="KAK7469537.1"/>
    <property type="molecule type" value="Genomic_DNA"/>
</dbReference>